<feature type="domain" description="Anti-sigma-28 factor FlgM C-terminal" evidence="7">
    <location>
        <begin position="46"/>
        <end position="96"/>
    </location>
</feature>
<dbReference type="InterPro" id="IPR031316">
    <property type="entry name" value="FlgM_C"/>
</dbReference>
<comment type="caution">
    <text evidence="8">The sequence shown here is derived from an EMBL/GenBank/DDBJ whole genome shotgun (WGS) entry which is preliminary data.</text>
</comment>
<evidence type="ECO:0000256" key="2">
    <source>
        <dbReference type="ARBA" id="ARBA00017823"/>
    </source>
</evidence>
<accession>A0A3D9I7F4</accession>
<keyword evidence="3" id="KW-0678">Repressor</keyword>
<keyword evidence="9" id="KW-1185">Reference proteome</keyword>
<reference evidence="8 9" key="1">
    <citation type="submission" date="2018-07" db="EMBL/GenBank/DDBJ databases">
        <title>Genomic Encyclopedia of Type Strains, Phase III (KMG-III): the genomes of soil and plant-associated and newly described type strains.</title>
        <authorList>
            <person name="Whitman W."/>
        </authorList>
    </citation>
    <scope>NUCLEOTIDE SEQUENCE [LARGE SCALE GENOMIC DNA]</scope>
    <source>
        <strain evidence="8 9">CECT 8236</strain>
    </source>
</reference>
<keyword evidence="5" id="KW-0805">Transcription regulation</keyword>
<evidence type="ECO:0000256" key="4">
    <source>
        <dbReference type="ARBA" id="ARBA00022795"/>
    </source>
</evidence>
<evidence type="ECO:0000256" key="1">
    <source>
        <dbReference type="ARBA" id="ARBA00005322"/>
    </source>
</evidence>
<dbReference type="InterPro" id="IPR007412">
    <property type="entry name" value="FlgM"/>
</dbReference>
<comment type="similarity">
    <text evidence="1">Belongs to the FlgM family.</text>
</comment>
<evidence type="ECO:0000313" key="9">
    <source>
        <dbReference type="Proteomes" id="UP000256869"/>
    </source>
</evidence>
<sequence length="101" mass="11592">MMVKPFYLIGVILVKINDTQRIGAYRTYQQQSEARTNQSTGKRRLDEVQFSAEAMELLGAQRADDPNRAQRIESLKNEVRSGTYEVDSGKLAERLLPFVRE</sequence>
<protein>
    <recommendedName>
        <fullName evidence="2">Negative regulator of flagellin synthesis</fullName>
    </recommendedName>
</protein>
<dbReference type="SUPFAM" id="SSF101498">
    <property type="entry name" value="Anti-sigma factor FlgM"/>
    <property type="match status" value="1"/>
</dbReference>
<dbReference type="InterPro" id="IPR035890">
    <property type="entry name" value="Anti-sigma-28_factor_FlgM_sf"/>
</dbReference>
<dbReference type="GO" id="GO:0045892">
    <property type="term" value="P:negative regulation of DNA-templated transcription"/>
    <property type="evidence" value="ECO:0007669"/>
    <property type="project" value="InterPro"/>
</dbReference>
<dbReference type="GO" id="GO:0044781">
    <property type="term" value="P:bacterial-type flagellum organization"/>
    <property type="evidence" value="ECO:0007669"/>
    <property type="project" value="UniProtKB-KW"/>
</dbReference>
<name>A0A3D9I7F4_9BACL</name>
<evidence type="ECO:0000256" key="6">
    <source>
        <dbReference type="ARBA" id="ARBA00023163"/>
    </source>
</evidence>
<organism evidence="8 9">
    <name type="scientific">Cohnella lupini</name>
    <dbReference type="NCBI Taxonomy" id="1294267"/>
    <lineage>
        <taxon>Bacteria</taxon>
        <taxon>Bacillati</taxon>
        <taxon>Bacillota</taxon>
        <taxon>Bacilli</taxon>
        <taxon>Bacillales</taxon>
        <taxon>Paenibacillaceae</taxon>
        <taxon>Cohnella</taxon>
    </lineage>
</organism>
<dbReference type="AlphaFoldDB" id="A0A3D9I7F4"/>
<gene>
    <name evidence="8" type="ORF">DFP95_11083</name>
</gene>
<dbReference type="Proteomes" id="UP000256869">
    <property type="component" value="Unassembled WGS sequence"/>
</dbReference>
<dbReference type="EMBL" id="QRDY01000010">
    <property type="protein sequence ID" value="RED57610.1"/>
    <property type="molecule type" value="Genomic_DNA"/>
</dbReference>
<evidence type="ECO:0000256" key="5">
    <source>
        <dbReference type="ARBA" id="ARBA00023015"/>
    </source>
</evidence>
<dbReference type="Pfam" id="PF04316">
    <property type="entry name" value="FlgM"/>
    <property type="match status" value="1"/>
</dbReference>
<keyword evidence="4" id="KW-1005">Bacterial flagellum biogenesis</keyword>
<evidence type="ECO:0000259" key="7">
    <source>
        <dbReference type="Pfam" id="PF04316"/>
    </source>
</evidence>
<evidence type="ECO:0000256" key="3">
    <source>
        <dbReference type="ARBA" id="ARBA00022491"/>
    </source>
</evidence>
<dbReference type="NCBIfam" id="TIGR03824">
    <property type="entry name" value="FlgM_jcvi"/>
    <property type="match status" value="1"/>
</dbReference>
<evidence type="ECO:0000313" key="8">
    <source>
        <dbReference type="EMBL" id="RED57610.1"/>
    </source>
</evidence>
<keyword evidence="6" id="KW-0804">Transcription</keyword>
<proteinExistence type="inferred from homology"/>